<feature type="region of interest" description="Disordered" evidence="5">
    <location>
        <begin position="287"/>
        <end position="329"/>
    </location>
</feature>
<dbReference type="GO" id="GO:0000978">
    <property type="term" value="F:RNA polymerase II cis-regulatory region sequence-specific DNA binding"/>
    <property type="evidence" value="ECO:0007669"/>
    <property type="project" value="TreeGrafter"/>
</dbReference>
<name>A0A8J5H7K0_ZINOF</name>
<dbReference type="GO" id="GO:0000981">
    <property type="term" value="F:DNA-binding transcription factor activity, RNA polymerase II-specific"/>
    <property type="evidence" value="ECO:0007669"/>
    <property type="project" value="TreeGrafter"/>
</dbReference>
<accession>A0A8J5H7K0</accession>
<dbReference type="EMBL" id="JACMSC010000005">
    <property type="protein sequence ID" value="KAG6522414.1"/>
    <property type="molecule type" value="Genomic_DNA"/>
</dbReference>
<dbReference type="InterPro" id="IPR045843">
    <property type="entry name" value="IND-like"/>
</dbReference>
<keyword evidence="2" id="KW-0805">Transcription regulation</keyword>
<dbReference type="PANTHER" id="PTHR16223">
    <property type="entry name" value="TRANSCRIPTION FACTOR BHLH83-RELATED"/>
    <property type="match status" value="1"/>
</dbReference>
<evidence type="ECO:0000256" key="3">
    <source>
        <dbReference type="ARBA" id="ARBA00023163"/>
    </source>
</evidence>
<gene>
    <name evidence="8" type="ORF">ZIOFF_019554</name>
</gene>
<evidence type="ECO:0000256" key="1">
    <source>
        <dbReference type="ARBA" id="ARBA00004123"/>
    </source>
</evidence>
<dbReference type="InterPro" id="IPR011598">
    <property type="entry name" value="bHLH_dom"/>
</dbReference>
<dbReference type="GO" id="GO:0005634">
    <property type="term" value="C:nucleus"/>
    <property type="evidence" value="ECO:0007669"/>
    <property type="project" value="UniProtKB-SubCell"/>
</dbReference>
<evidence type="ECO:0000256" key="4">
    <source>
        <dbReference type="ARBA" id="ARBA00023242"/>
    </source>
</evidence>
<evidence type="ECO:0000259" key="7">
    <source>
        <dbReference type="PROSITE" id="PS50888"/>
    </source>
</evidence>
<evidence type="ECO:0000313" key="9">
    <source>
        <dbReference type="Proteomes" id="UP000734854"/>
    </source>
</evidence>
<feature type="transmembrane region" description="Helical" evidence="6">
    <location>
        <begin position="12"/>
        <end position="32"/>
    </location>
</feature>
<comment type="caution">
    <text evidence="8">The sequence shown here is derived from an EMBL/GenBank/DDBJ whole genome shotgun (WGS) entry which is preliminary data.</text>
</comment>
<dbReference type="Proteomes" id="UP000734854">
    <property type="component" value="Unassembled WGS sequence"/>
</dbReference>
<dbReference type="PANTHER" id="PTHR16223:SF380">
    <property type="entry name" value="HELIX-LOOP-HELIX DNA-BINDING DOMAIN CONTAINING PROTEIN, EXPRESSED"/>
    <property type="match status" value="1"/>
</dbReference>
<dbReference type="PROSITE" id="PS50888">
    <property type="entry name" value="BHLH"/>
    <property type="match status" value="1"/>
</dbReference>
<dbReference type="OrthoDB" id="663846at2759"/>
<dbReference type="CDD" id="cd11393">
    <property type="entry name" value="bHLH_AtbHLH_like"/>
    <property type="match status" value="1"/>
</dbReference>
<proteinExistence type="predicted"/>
<keyword evidence="6" id="KW-0472">Membrane</keyword>
<sequence length="447" mass="50039">MEPRRTSREHELLGSHIIYSIVALSMHANFIMAHGAPLLSPSATAPTTSWWENIHTNPLRWPPQSPPSVRLRRSSSSYDESSVSNAAASHCTALSMDSSSGGEPADNHHMWNHLLLNGGEASNCQDDAENFVEVLSSKKLSADQFDPASCHGLMHPSSQLNFLGMQSNSNNTENRWSIAPPNSHLDHHLAPSMISAYMQSDVSHVKHEFDRPVSPLFPNNELLLEKNTKRYQTIGRVESVLDHPWFSQRNLMDQMPFGGCLNKPDAMEFKTSEPYLKGSDLCGETKQGCQSSSMRGNGRCGGTAEGKRKRPEESSEKHFRKNKNNSQMIPSNKLQVPKAKVAEKISALQQHVSPFGKTDQASVLMETINCIRILQKQVQLLSDPYLKPSLNKERNCWGETERKEKAEARYDLRSKGLCLVPVSSIPQIHRESIRSDCWMPTLRGCFL</sequence>
<dbReference type="AlphaFoldDB" id="A0A8J5H7K0"/>
<feature type="domain" description="BHLH" evidence="7">
    <location>
        <begin position="325"/>
        <end position="374"/>
    </location>
</feature>
<keyword evidence="3" id="KW-0804">Transcription</keyword>
<dbReference type="GO" id="GO:0046983">
    <property type="term" value="F:protein dimerization activity"/>
    <property type="evidence" value="ECO:0007669"/>
    <property type="project" value="InterPro"/>
</dbReference>
<reference evidence="8 9" key="1">
    <citation type="submission" date="2020-08" db="EMBL/GenBank/DDBJ databases">
        <title>Plant Genome Project.</title>
        <authorList>
            <person name="Zhang R.-G."/>
        </authorList>
    </citation>
    <scope>NUCLEOTIDE SEQUENCE [LARGE SCALE GENOMIC DNA]</scope>
    <source>
        <tissue evidence="8">Rhizome</tissue>
    </source>
</reference>
<protein>
    <recommendedName>
        <fullName evidence="7">BHLH domain-containing protein</fullName>
    </recommendedName>
</protein>
<evidence type="ECO:0000256" key="6">
    <source>
        <dbReference type="SAM" id="Phobius"/>
    </source>
</evidence>
<comment type="subcellular location">
    <subcellularLocation>
        <location evidence="1">Nucleus</location>
    </subcellularLocation>
</comment>
<dbReference type="InterPro" id="IPR045239">
    <property type="entry name" value="bHLH95_bHLH"/>
</dbReference>
<evidence type="ECO:0000313" key="8">
    <source>
        <dbReference type="EMBL" id="KAG6522414.1"/>
    </source>
</evidence>
<evidence type="ECO:0000256" key="2">
    <source>
        <dbReference type="ARBA" id="ARBA00023015"/>
    </source>
</evidence>
<keyword evidence="9" id="KW-1185">Reference proteome</keyword>
<keyword evidence="4" id="KW-0539">Nucleus</keyword>
<evidence type="ECO:0000256" key="5">
    <source>
        <dbReference type="SAM" id="MobiDB-lite"/>
    </source>
</evidence>
<keyword evidence="6" id="KW-1133">Transmembrane helix</keyword>
<organism evidence="8 9">
    <name type="scientific">Zingiber officinale</name>
    <name type="common">Ginger</name>
    <name type="synonym">Amomum zingiber</name>
    <dbReference type="NCBI Taxonomy" id="94328"/>
    <lineage>
        <taxon>Eukaryota</taxon>
        <taxon>Viridiplantae</taxon>
        <taxon>Streptophyta</taxon>
        <taxon>Embryophyta</taxon>
        <taxon>Tracheophyta</taxon>
        <taxon>Spermatophyta</taxon>
        <taxon>Magnoliopsida</taxon>
        <taxon>Liliopsida</taxon>
        <taxon>Zingiberales</taxon>
        <taxon>Zingiberaceae</taxon>
        <taxon>Zingiber</taxon>
    </lineage>
</organism>
<keyword evidence="6" id="KW-0812">Transmembrane</keyword>